<dbReference type="HOGENOM" id="CLU_1334528_0_0_1"/>
<reference evidence="2" key="2">
    <citation type="journal article" date="2008" name="Genome Biol.">
        <title>Improved genome assembly and evidence-based global gene model set for the chordate Ciona intestinalis: new insight into intron and operon populations.</title>
        <authorList>
            <person name="Satou Y."/>
            <person name="Mineta K."/>
            <person name="Ogasawara M."/>
            <person name="Sasakura Y."/>
            <person name="Shoguchi E."/>
            <person name="Ueno K."/>
            <person name="Yamada L."/>
            <person name="Matsumoto J."/>
            <person name="Wasserscheid J."/>
            <person name="Dewar K."/>
            <person name="Wiley G.B."/>
            <person name="Macmil S.L."/>
            <person name="Roe B.A."/>
            <person name="Zeller R.W."/>
            <person name="Hastings K.E."/>
            <person name="Lemaire P."/>
            <person name="Lindquist E."/>
            <person name="Endo T."/>
            <person name="Hotta K."/>
            <person name="Inaba K."/>
        </authorList>
    </citation>
    <scope>NUCLEOTIDE SEQUENCE [LARGE SCALE GENOMIC DNA]</scope>
    <source>
        <strain evidence="2">wild type</strain>
    </source>
</reference>
<reference evidence="3" key="1">
    <citation type="journal article" date="2002" name="Science">
        <title>The draft genome of Ciona intestinalis: insights into chordate and vertebrate origins.</title>
        <authorList>
            <person name="Dehal P."/>
            <person name="Satou Y."/>
            <person name="Campbell R.K."/>
            <person name="Chapman J."/>
            <person name="Degnan B."/>
            <person name="De Tomaso A."/>
            <person name="Davidson B."/>
            <person name="Di Gregorio A."/>
            <person name="Gelpke M."/>
            <person name="Goodstein D.M."/>
            <person name="Harafuji N."/>
            <person name="Hastings K.E."/>
            <person name="Ho I."/>
            <person name="Hotta K."/>
            <person name="Huang W."/>
            <person name="Kawashima T."/>
            <person name="Lemaire P."/>
            <person name="Martinez D."/>
            <person name="Meinertzhagen I.A."/>
            <person name="Necula S."/>
            <person name="Nonaka M."/>
            <person name="Putnam N."/>
            <person name="Rash S."/>
            <person name="Saiga H."/>
            <person name="Satake M."/>
            <person name="Terry A."/>
            <person name="Yamada L."/>
            <person name="Wang H.G."/>
            <person name="Awazu S."/>
            <person name="Azumi K."/>
            <person name="Boore J."/>
            <person name="Branno M."/>
            <person name="Chin-Bow S."/>
            <person name="DeSantis R."/>
            <person name="Doyle S."/>
            <person name="Francino P."/>
            <person name="Keys D.N."/>
            <person name="Haga S."/>
            <person name="Hayashi H."/>
            <person name="Hino K."/>
            <person name="Imai K.S."/>
            <person name="Inaba K."/>
            <person name="Kano S."/>
            <person name="Kobayashi K."/>
            <person name="Kobayashi M."/>
            <person name="Lee B.I."/>
            <person name="Makabe K.W."/>
            <person name="Manohar C."/>
            <person name="Matassi G."/>
            <person name="Medina M."/>
            <person name="Mochizuki Y."/>
            <person name="Mount S."/>
            <person name="Morishita T."/>
            <person name="Miura S."/>
            <person name="Nakayama A."/>
            <person name="Nishizaka S."/>
            <person name="Nomoto H."/>
            <person name="Ohta F."/>
            <person name="Oishi K."/>
            <person name="Rigoutsos I."/>
            <person name="Sano M."/>
            <person name="Sasaki A."/>
            <person name="Sasakura Y."/>
            <person name="Shoguchi E."/>
            <person name="Shin-i T."/>
            <person name="Spagnuolo A."/>
            <person name="Stainier D."/>
            <person name="Suzuki M.M."/>
            <person name="Tassy O."/>
            <person name="Takatori N."/>
            <person name="Tokuoka M."/>
            <person name="Yagi K."/>
            <person name="Yoshizaki F."/>
            <person name="Wada S."/>
            <person name="Zhang C."/>
            <person name="Hyatt P.D."/>
            <person name="Larimer F."/>
            <person name="Detter C."/>
            <person name="Doggett N."/>
            <person name="Glavina T."/>
            <person name="Hawkins T."/>
            <person name="Richardson P."/>
            <person name="Lucas S."/>
            <person name="Kohara Y."/>
            <person name="Levine M."/>
            <person name="Satoh N."/>
            <person name="Rokhsar D.S."/>
        </authorList>
    </citation>
    <scope>NUCLEOTIDE SEQUENCE [LARGE SCALE GENOMIC DNA]</scope>
</reference>
<reference evidence="2" key="3">
    <citation type="submission" date="2025-08" db="UniProtKB">
        <authorList>
            <consortium name="Ensembl"/>
        </authorList>
    </citation>
    <scope>IDENTIFICATION</scope>
</reference>
<protein>
    <submittedName>
        <fullName evidence="2">Uncharacterized protein</fullName>
    </submittedName>
</protein>
<feature type="chain" id="PRO_5003348129" evidence="1">
    <location>
        <begin position="19"/>
        <end position="206"/>
    </location>
</feature>
<dbReference type="Ensembl" id="ENSCINT00000024736.2">
    <property type="protein sequence ID" value="ENSCINP00000024490.2"/>
    <property type="gene ID" value="ENSCING00000013299.2"/>
</dbReference>
<dbReference type="GeneTree" id="ENSGT00530000064841"/>
<organism evidence="2 3">
    <name type="scientific">Ciona intestinalis</name>
    <name type="common">Transparent sea squirt</name>
    <name type="synonym">Ascidia intestinalis</name>
    <dbReference type="NCBI Taxonomy" id="7719"/>
    <lineage>
        <taxon>Eukaryota</taxon>
        <taxon>Metazoa</taxon>
        <taxon>Chordata</taxon>
        <taxon>Tunicata</taxon>
        <taxon>Ascidiacea</taxon>
        <taxon>Phlebobranchia</taxon>
        <taxon>Cionidae</taxon>
        <taxon>Ciona</taxon>
    </lineage>
</organism>
<evidence type="ECO:0000313" key="3">
    <source>
        <dbReference type="Proteomes" id="UP000008144"/>
    </source>
</evidence>
<evidence type="ECO:0000313" key="2">
    <source>
        <dbReference type="Ensembl" id="ENSCINP00000024490.2"/>
    </source>
</evidence>
<keyword evidence="1" id="KW-0732">Signal</keyword>
<reference evidence="2" key="4">
    <citation type="submission" date="2025-09" db="UniProtKB">
        <authorList>
            <consortium name="Ensembl"/>
        </authorList>
    </citation>
    <scope>IDENTIFICATION</scope>
</reference>
<sequence>MAVLGIAALVCLACLVSGQQTYDSCRITCPAEDGTFAPICDCKTPVPENMLIQMATREYIKTNAAVHYDVTTDHNVVYDIRASSKISKIFDQGFLQAHMIQNNPTQQPTLSLGRQNGRRFISFDGLRRKLNANINLDDQNDINVFIVYKITAYNADTAWVRNGLFGNDNGHYDKFITFFPNGDMMVPGVSWKLCQSQYISNRGKCW</sequence>
<dbReference type="EMBL" id="EAAA01002622">
    <property type="status" value="NOT_ANNOTATED_CDS"/>
    <property type="molecule type" value="Genomic_DNA"/>
</dbReference>
<accession>F7B3F9</accession>
<evidence type="ECO:0000256" key="1">
    <source>
        <dbReference type="SAM" id="SignalP"/>
    </source>
</evidence>
<keyword evidence="3" id="KW-1185">Reference proteome</keyword>
<dbReference type="AlphaFoldDB" id="F7B3F9"/>
<dbReference type="Proteomes" id="UP000008144">
    <property type="component" value="Chromosome 8"/>
</dbReference>
<proteinExistence type="predicted"/>
<dbReference type="OMA" id="IQMATRE"/>
<name>F7B3F9_CIOIN</name>
<dbReference type="InParanoid" id="F7B3F9"/>
<feature type="signal peptide" evidence="1">
    <location>
        <begin position="1"/>
        <end position="18"/>
    </location>
</feature>